<dbReference type="EMBL" id="MU560074">
    <property type="protein sequence ID" value="KAI5613943.1"/>
    <property type="molecule type" value="Genomic_DNA"/>
</dbReference>
<evidence type="ECO:0000313" key="1">
    <source>
        <dbReference type="EMBL" id="KAI5613943.1"/>
    </source>
</evidence>
<proteinExistence type="predicted"/>
<gene>
    <name evidence="1" type="ORF">C0J50_11207</name>
</gene>
<comment type="caution">
    <text evidence="1">The sequence shown here is derived from an EMBL/GenBank/DDBJ whole genome shotgun (WGS) entry which is preliminary data.</text>
</comment>
<sequence>MCWLTMASSESVSYERLSHLHGIKIAPAGDTALTGSAECDQAGDTVLTGSAEWDQAGDTVLTGSAEWDQAGDTVLTGSAEWDQAGDTVLSGSAECDQAEGWSSVEYQMKAVLLSLQL</sequence>
<protein>
    <submittedName>
        <fullName evidence="1">Uncharacterized protein</fullName>
    </submittedName>
</protein>
<reference evidence="1" key="1">
    <citation type="submission" date="2018-07" db="EMBL/GenBank/DDBJ databases">
        <title>Comparative genomics of catfishes provides insights into carnivory and benthic adaptation.</title>
        <authorList>
            <person name="Zhang Y."/>
            <person name="Wang D."/>
            <person name="Peng Z."/>
            <person name="Zheng S."/>
            <person name="Shao F."/>
            <person name="Tao W."/>
        </authorList>
    </citation>
    <scope>NUCLEOTIDE SEQUENCE</scope>
    <source>
        <strain evidence="1">Chongqing</strain>
    </source>
</reference>
<name>A0AAD5AC21_SILAS</name>
<accession>A0AAD5AC21</accession>
<evidence type="ECO:0000313" key="2">
    <source>
        <dbReference type="Proteomes" id="UP001205998"/>
    </source>
</evidence>
<keyword evidence="2" id="KW-1185">Reference proteome</keyword>
<organism evidence="1 2">
    <name type="scientific">Silurus asotus</name>
    <name type="common">Amur catfish</name>
    <name type="synonym">Parasilurus asotus</name>
    <dbReference type="NCBI Taxonomy" id="30991"/>
    <lineage>
        <taxon>Eukaryota</taxon>
        <taxon>Metazoa</taxon>
        <taxon>Chordata</taxon>
        <taxon>Craniata</taxon>
        <taxon>Vertebrata</taxon>
        <taxon>Euteleostomi</taxon>
        <taxon>Actinopterygii</taxon>
        <taxon>Neopterygii</taxon>
        <taxon>Teleostei</taxon>
        <taxon>Ostariophysi</taxon>
        <taxon>Siluriformes</taxon>
        <taxon>Siluridae</taxon>
        <taxon>Silurus</taxon>
    </lineage>
</organism>
<dbReference type="AlphaFoldDB" id="A0AAD5AC21"/>
<dbReference type="Proteomes" id="UP001205998">
    <property type="component" value="Unassembled WGS sequence"/>
</dbReference>